<dbReference type="Proteomes" id="UP000632222">
    <property type="component" value="Unassembled WGS sequence"/>
</dbReference>
<comment type="caution">
    <text evidence="6">The sequence shown here is derived from an EMBL/GenBank/DDBJ whole genome shotgun (WGS) entry which is preliminary data.</text>
</comment>
<feature type="domain" description="HTH merR-type" evidence="5">
    <location>
        <begin position="4"/>
        <end position="74"/>
    </location>
</feature>
<gene>
    <name evidence="6" type="ORF">GCM10008938_19890</name>
</gene>
<dbReference type="SUPFAM" id="SSF55136">
    <property type="entry name" value="Probable bacterial effector-binding domain"/>
    <property type="match status" value="1"/>
</dbReference>
<dbReference type="PANTHER" id="PTHR30204:SF69">
    <property type="entry name" value="MERR-FAMILY TRANSCRIPTIONAL REGULATOR"/>
    <property type="match status" value="1"/>
</dbReference>
<dbReference type="SMART" id="SM00422">
    <property type="entry name" value="HTH_MERR"/>
    <property type="match status" value="1"/>
</dbReference>
<evidence type="ECO:0000256" key="3">
    <source>
        <dbReference type="ARBA" id="ARBA00023125"/>
    </source>
</evidence>
<protein>
    <submittedName>
        <fullName evidence="6">MerR family transcriptional regulator</fullName>
    </submittedName>
</protein>
<sequence length="264" mass="30928">MQDQLTISRFAFLTGLPPKTLRYYDEIGLFRPDRVDDFTGYRYYSVVQIGLAGKIKQWRQVGLPLEDIRVLIEHPEQAQEILKHHEQRLREEIQIREKSLWHLQHHLQEDSMHYRTEQIPTLQTLSIRTYLKVPEYEVIPEAFRELMGHYKRHGYQSNYPSFFACYNECEDGQNLVEMCIPVAGQLEGDGRIEVRTFEGRPAFIGRFVGPYDRVGAAYHKVVEEALRRGLKITGSTAEFYVKSVPDTPNPEEYETDIAFFLEPV</sequence>
<keyword evidence="4" id="KW-0804">Transcription</keyword>
<keyword evidence="2" id="KW-0805">Transcription regulation</keyword>
<dbReference type="EMBL" id="BMOD01000006">
    <property type="protein sequence ID" value="GGJ33674.1"/>
    <property type="molecule type" value="Genomic_DNA"/>
</dbReference>
<evidence type="ECO:0000313" key="6">
    <source>
        <dbReference type="EMBL" id="GGJ33674.1"/>
    </source>
</evidence>
<dbReference type="Pfam" id="PF06445">
    <property type="entry name" value="GyrI-like"/>
    <property type="match status" value="1"/>
</dbReference>
<keyword evidence="7" id="KW-1185">Reference proteome</keyword>
<evidence type="ECO:0000313" key="7">
    <source>
        <dbReference type="Proteomes" id="UP000632222"/>
    </source>
</evidence>
<evidence type="ECO:0000256" key="4">
    <source>
        <dbReference type="ARBA" id="ARBA00023163"/>
    </source>
</evidence>
<dbReference type="InterPro" id="IPR000551">
    <property type="entry name" value="MerR-type_HTH_dom"/>
</dbReference>
<keyword evidence="3" id="KW-0238">DNA-binding</keyword>
<dbReference type="InterPro" id="IPR009061">
    <property type="entry name" value="DNA-bd_dom_put_sf"/>
</dbReference>
<dbReference type="InterPro" id="IPR011256">
    <property type="entry name" value="Reg_factor_effector_dom_sf"/>
</dbReference>
<dbReference type="InterPro" id="IPR029442">
    <property type="entry name" value="GyrI-like"/>
</dbReference>
<dbReference type="SMART" id="SM00871">
    <property type="entry name" value="AraC_E_bind"/>
    <property type="match status" value="1"/>
</dbReference>
<evidence type="ECO:0000256" key="2">
    <source>
        <dbReference type="ARBA" id="ARBA00023015"/>
    </source>
</evidence>
<accession>A0ABQ2CYM1</accession>
<dbReference type="Pfam" id="PF13411">
    <property type="entry name" value="MerR_1"/>
    <property type="match status" value="1"/>
</dbReference>
<dbReference type="Gene3D" id="1.10.1660.10">
    <property type="match status" value="1"/>
</dbReference>
<proteinExistence type="predicted"/>
<organism evidence="6 7">
    <name type="scientific">Deinococcus roseus</name>
    <dbReference type="NCBI Taxonomy" id="392414"/>
    <lineage>
        <taxon>Bacteria</taxon>
        <taxon>Thermotogati</taxon>
        <taxon>Deinococcota</taxon>
        <taxon>Deinococci</taxon>
        <taxon>Deinococcales</taxon>
        <taxon>Deinococcaceae</taxon>
        <taxon>Deinococcus</taxon>
    </lineage>
</organism>
<evidence type="ECO:0000256" key="1">
    <source>
        <dbReference type="ARBA" id="ARBA00022491"/>
    </source>
</evidence>
<name>A0ABQ2CYM1_9DEIO</name>
<keyword evidence="1" id="KW-0678">Repressor</keyword>
<dbReference type="InterPro" id="IPR010499">
    <property type="entry name" value="AraC_E-bd"/>
</dbReference>
<dbReference type="InterPro" id="IPR047057">
    <property type="entry name" value="MerR_fam"/>
</dbReference>
<dbReference type="PANTHER" id="PTHR30204">
    <property type="entry name" value="REDOX-CYCLING DRUG-SENSING TRANSCRIPTIONAL ACTIVATOR SOXR"/>
    <property type="match status" value="1"/>
</dbReference>
<dbReference type="CDD" id="cd01107">
    <property type="entry name" value="HTH_BmrR"/>
    <property type="match status" value="1"/>
</dbReference>
<dbReference type="Gene3D" id="3.20.80.10">
    <property type="entry name" value="Regulatory factor, effector binding domain"/>
    <property type="match status" value="1"/>
</dbReference>
<dbReference type="RefSeq" id="WP_189002543.1">
    <property type="nucleotide sequence ID" value="NZ_BMOD01000006.1"/>
</dbReference>
<dbReference type="SUPFAM" id="SSF46955">
    <property type="entry name" value="Putative DNA-binding domain"/>
    <property type="match status" value="1"/>
</dbReference>
<dbReference type="PROSITE" id="PS50937">
    <property type="entry name" value="HTH_MERR_2"/>
    <property type="match status" value="1"/>
</dbReference>
<evidence type="ECO:0000259" key="5">
    <source>
        <dbReference type="PROSITE" id="PS50937"/>
    </source>
</evidence>
<reference evidence="7" key="1">
    <citation type="journal article" date="2019" name="Int. J. Syst. Evol. Microbiol.">
        <title>The Global Catalogue of Microorganisms (GCM) 10K type strain sequencing project: providing services to taxonomists for standard genome sequencing and annotation.</title>
        <authorList>
            <consortium name="The Broad Institute Genomics Platform"/>
            <consortium name="The Broad Institute Genome Sequencing Center for Infectious Disease"/>
            <person name="Wu L."/>
            <person name="Ma J."/>
        </authorList>
    </citation>
    <scope>NUCLEOTIDE SEQUENCE [LARGE SCALE GENOMIC DNA]</scope>
    <source>
        <strain evidence="7">JCM 14370</strain>
    </source>
</reference>